<keyword evidence="2" id="KW-1133">Transmembrane helix</keyword>
<accession>A0AAD9YNG5</accession>
<evidence type="ECO:0000313" key="4">
    <source>
        <dbReference type="Proteomes" id="UP001281614"/>
    </source>
</evidence>
<keyword evidence="2" id="KW-0472">Membrane</keyword>
<protein>
    <submittedName>
        <fullName evidence="3">Uncharacterized protein</fullName>
    </submittedName>
</protein>
<feature type="transmembrane region" description="Helical" evidence="2">
    <location>
        <begin position="261"/>
        <end position="284"/>
    </location>
</feature>
<keyword evidence="2" id="KW-0812">Transmembrane</keyword>
<proteinExistence type="predicted"/>
<dbReference type="AlphaFoldDB" id="A0AAD9YNG5"/>
<organism evidence="3 4">
    <name type="scientific">Colletotrichum kahawae</name>
    <name type="common">Coffee berry disease fungus</name>
    <dbReference type="NCBI Taxonomy" id="34407"/>
    <lineage>
        <taxon>Eukaryota</taxon>
        <taxon>Fungi</taxon>
        <taxon>Dikarya</taxon>
        <taxon>Ascomycota</taxon>
        <taxon>Pezizomycotina</taxon>
        <taxon>Sordariomycetes</taxon>
        <taxon>Hypocreomycetidae</taxon>
        <taxon>Glomerellales</taxon>
        <taxon>Glomerellaceae</taxon>
        <taxon>Colletotrichum</taxon>
        <taxon>Colletotrichum gloeosporioides species complex</taxon>
    </lineage>
</organism>
<feature type="compositionally biased region" description="Basic and acidic residues" evidence="1">
    <location>
        <begin position="44"/>
        <end position="62"/>
    </location>
</feature>
<evidence type="ECO:0000313" key="3">
    <source>
        <dbReference type="EMBL" id="KAK2774053.1"/>
    </source>
</evidence>
<keyword evidence="4" id="KW-1185">Reference proteome</keyword>
<comment type="caution">
    <text evidence="3">The sequence shown here is derived from an EMBL/GenBank/DDBJ whole genome shotgun (WGS) entry which is preliminary data.</text>
</comment>
<feature type="region of interest" description="Disordered" evidence="1">
    <location>
        <begin position="1"/>
        <end position="83"/>
    </location>
</feature>
<feature type="compositionally biased region" description="Polar residues" evidence="1">
    <location>
        <begin position="1"/>
        <end position="14"/>
    </location>
</feature>
<sequence>METQARPVDTSSAPYNGPGAFPTGEAPPADKYLQSQPEYAQPTRPEDYPRPSREEDSPRKSDQYSIRQSQPAPPYITYGHPPPIPKVAVQPPVVEKMAGPAAYYPAPPSQAGTMAELPRPAAALQPITTTTQDIRSLKTSTQFAMREYLSLMRKRRPDGSSTMELEDQIRAQGRILVGDLKTLRKEVGVLIKEGENHRWRNWLIGGAVATFIPAVKRVFRRPSSSEGRSSVQATNNTEYAFSKSKAMLARIKDSVLGRNSFASIAFFVFAVLYIFSNEVSLMVAKTVSKRLKRLGAKIERGDVEVVDSDMKLLEGWRWRVLMWGQ</sequence>
<reference evidence="3" key="1">
    <citation type="submission" date="2023-02" db="EMBL/GenBank/DDBJ databases">
        <title>Colletotrichum kahawae CIFC_Que2 genome sequencing and assembly.</title>
        <authorList>
            <person name="Baroncelli R."/>
        </authorList>
    </citation>
    <scope>NUCLEOTIDE SEQUENCE</scope>
    <source>
        <strain evidence="3">CIFC_Que2</strain>
    </source>
</reference>
<evidence type="ECO:0000256" key="1">
    <source>
        <dbReference type="SAM" id="MobiDB-lite"/>
    </source>
</evidence>
<dbReference type="EMBL" id="VYYT01000049">
    <property type="protein sequence ID" value="KAK2774053.1"/>
    <property type="molecule type" value="Genomic_DNA"/>
</dbReference>
<name>A0AAD9YNG5_COLKA</name>
<gene>
    <name evidence="3" type="ORF">CKAH01_13276</name>
</gene>
<evidence type="ECO:0000256" key="2">
    <source>
        <dbReference type="SAM" id="Phobius"/>
    </source>
</evidence>
<dbReference type="Proteomes" id="UP001281614">
    <property type="component" value="Unassembled WGS sequence"/>
</dbReference>